<dbReference type="InterPro" id="IPR004089">
    <property type="entry name" value="MCPsignal_dom"/>
</dbReference>
<evidence type="ECO:0000256" key="4">
    <source>
        <dbReference type="PROSITE-ProRule" id="PRU00284"/>
    </source>
</evidence>
<dbReference type="EMBL" id="AP018738">
    <property type="protein sequence ID" value="BBE51549.1"/>
    <property type="molecule type" value="Genomic_DNA"/>
</dbReference>
<keyword evidence="5" id="KW-0472">Membrane</keyword>
<dbReference type="GO" id="GO:0004888">
    <property type="term" value="F:transmembrane signaling receptor activity"/>
    <property type="evidence" value="ECO:0007669"/>
    <property type="project" value="InterPro"/>
</dbReference>
<gene>
    <name evidence="8" type="ORF">OYT1_ch2023</name>
</gene>
<reference evidence="8 9" key="1">
    <citation type="submission" date="2018-06" db="EMBL/GenBank/DDBJ databases">
        <title>OYT1 Genome Sequencing.</title>
        <authorList>
            <person name="Kato S."/>
            <person name="Itoh T."/>
            <person name="Ohkuma M."/>
        </authorList>
    </citation>
    <scope>NUCLEOTIDE SEQUENCE [LARGE SCALE GENOMIC DNA]</scope>
    <source>
        <strain evidence="8 9">OYT1</strain>
    </source>
</reference>
<dbReference type="FunFam" id="1.10.287.950:FF:000001">
    <property type="entry name" value="Methyl-accepting chemotaxis sensory transducer"/>
    <property type="match status" value="1"/>
</dbReference>
<evidence type="ECO:0000256" key="5">
    <source>
        <dbReference type="SAM" id="Phobius"/>
    </source>
</evidence>
<keyword evidence="2 4" id="KW-0807">Transducer</keyword>
<evidence type="ECO:0000256" key="3">
    <source>
        <dbReference type="ARBA" id="ARBA00029447"/>
    </source>
</evidence>
<dbReference type="SUPFAM" id="SSF58104">
    <property type="entry name" value="Methyl-accepting chemotaxis protein (MCP) signaling domain"/>
    <property type="match status" value="1"/>
</dbReference>
<dbReference type="OrthoDB" id="8594397at2"/>
<feature type="domain" description="HAMP" evidence="7">
    <location>
        <begin position="196"/>
        <end position="248"/>
    </location>
</feature>
<comment type="similarity">
    <text evidence="3">Belongs to the methyl-accepting chemotaxis (MCP) protein family.</text>
</comment>
<dbReference type="SMART" id="SM00283">
    <property type="entry name" value="MA"/>
    <property type="match status" value="1"/>
</dbReference>
<feature type="domain" description="Methyl-accepting transducer" evidence="6">
    <location>
        <begin position="253"/>
        <end position="489"/>
    </location>
</feature>
<dbReference type="PANTHER" id="PTHR32089:SF112">
    <property type="entry name" value="LYSOZYME-LIKE PROTEIN-RELATED"/>
    <property type="match status" value="1"/>
</dbReference>
<dbReference type="Gene3D" id="1.10.287.950">
    <property type="entry name" value="Methyl-accepting chemotaxis protein"/>
    <property type="match status" value="1"/>
</dbReference>
<dbReference type="InterPro" id="IPR003660">
    <property type="entry name" value="HAMP_dom"/>
</dbReference>
<dbReference type="GO" id="GO:0006935">
    <property type="term" value="P:chemotaxis"/>
    <property type="evidence" value="ECO:0007669"/>
    <property type="project" value="InterPro"/>
</dbReference>
<sequence>MTLQSQNRLIAGITLACITSVVIFAAIQLQRLQADFSNYQSRQTLTRNLAEIKSELLTISRADPVLIETSQQLTVTSSRIQALQRELITLKTPNLDKAQVQKIETVWADYAKRFASAIKIAETNPEDALTLPDVLYRNQLQPLILELDRMAEANRLGKMQAEQSILQALDRILWIIVLPLVVAGLVIVIFQSVFSRRLKGRVEEVLTAMNCLIDGNLTHRLPATYADEIGKMASTINAFIARFEAILGEVNTSAGQSLQTSNRVSLMTQAVSENAQIQTDRVSNVSQSIQAMHRTATEIAQSANLAAETALNTRQQVKEGAQVGQATIATLTRLDATMCTSAQTMDGLNLALQQIDSISNIIKGIAEQTKLLALNAAIEAARAGDYGRGFAVVADEVRTLSDRTTSSAIDISNLLNAVRSSAGEAVTAMHTARGEVQASANHGEKIGDVLGQIENSMQLVADMMQQIAQATQEQSRNSDQITQHIRAVFTATQATTDDIQMTRDEMVGLAQTSKVLHRTISQFRFTPSAGGNTSELWA</sequence>
<dbReference type="Proteomes" id="UP000033070">
    <property type="component" value="Chromosome"/>
</dbReference>
<dbReference type="GO" id="GO:0016020">
    <property type="term" value="C:membrane"/>
    <property type="evidence" value="ECO:0007669"/>
    <property type="project" value="UniProtKB-SubCell"/>
</dbReference>
<dbReference type="RefSeq" id="WP_062626211.1">
    <property type="nucleotide sequence ID" value="NZ_AP018738.1"/>
</dbReference>
<dbReference type="STRING" id="1188319.OYT1_01014"/>
<dbReference type="AlphaFoldDB" id="A0A2Z6GE15"/>
<feature type="transmembrane region" description="Helical" evidence="5">
    <location>
        <begin position="172"/>
        <end position="194"/>
    </location>
</feature>
<keyword evidence="9" id="KW-1185">Reference proteome</keyword>
<evidence type="ECO:0000313" key="8">
    <source>
        <dbReference type="EMBL" id="BBE51549.1"/>
    </source>
</evidence>
<evidence type="ECO:0000259" key="7">
    <source>
        <dbReference type="PROSITE" id="PS50885"/>
    </source>
</evidence>
<proteinExistence type="inferred from homology"/>
<evidence type="ECO:0000313" key="9">
    <source>
        <dbReference type="Proteomes" id="UP000033070"/>
    </source>
</evidence>
<dbReference type="Pfam" id="PF00015">
    <property type="entry name" value="MCPsignal"/>
    <property type="match status" value="1"/>
</dbReference>
<dbReference type="InterPro" id="IPR004090">
    <property type="entry name" value="Chemotax_Me-accpt_rcpt"/>
</dbReference>
<dbReference type="PROSITE" id="PS50111">
    <property type="entry name" value="CHEMOTAXIS_TRANSDUC_2"/>
    <property type="match status" value="1"/>
</dbReference>
<dbReference type="GO" id="GO:0007165">
    <property type="term" value="P:signal transduction"/>
    <property type="evidence" value="ECO:0007669"/>
    <property type="project" value="UniProtKB-KW"/>
</dbReference>
<comment type="subcellular location">
    <subcellularLocation>
        <location evidence="1">Membrane</location>
    </subcellularLocation>
</comment>
<dbReference type="PRINTS" id="PR00260">
    <property type="entry name" value="CHEMTRNSDUCR"/>
</dbReference>
<evidence type="ECO:0000256" key="2">
    <source>
        <dbReference type="ARBA" id="ARBA00023224"/>
    </source>
</evidence>
<organism evidence="8 9">
    <name type="scientific">Ferriphaselus amnicola</name>
    <dbReference type="NCBI Taxonomy" id="1188319"/>
    <lineage>
        <taxon>Bacteria</taxon>
        <taxon>Pseudomonadati</taxon>
        <taxon>Pseudomonadota</taxon>
        <taxon>Betaproteobacteria</taxon>
        <taxon>Nitrosomonadales</taxon>
        <taxon>Gallionellaceae</taxon>
        <taxon>Ferriphaselus</taxon>
    </lineage>
</organism>
<dbReference type="Pfam" id="PF00672">
    <property type="entry name" value="HAMP"/>
    <property type="match status" value="1"/>
</dbReference>
<keyword evidence="5" id="KW-0812">Transmembrane</keyword>
<protein>
    <submittedName>
        <fullName evidence="8">Methyl-accepting chemotaxis protein McpH</fullName>
    </submittedName>
</protein>
<dbReference type="SMART" id="SM00304">
    <property type="entry name" value="HAMP"/>
    <property type="match status" value="1"/>
</dbReference>
<dbReference type="KEGG" id="fam:OYT1_ch2023"/>
<dbReference type="PANTHER" id="PTHR32089">
    <property type="entry name" value="METHYL-ACCEPTING CHEMOTAXIS PROTEIN MCPB"/>
    <property type="match status" value="1"/>
</dbReference>
<accession>A0A2Z6GE15</accession>
<dbReference type="PROSITE" id="PS50885">
    <property type="entry name" value="HAMP"/>
    <property type="match status" value="1"/>
</dbReference>
<keyword evidence="5" id="KW-1133">Transmembrane helix</keyword>
<evidence type="ECO:0000256" key="1">
    <source>
        <dbReference type="ARBA" id="ARBA00004370"/>
    </source>
</evidence>
<name>A0A2Z6GE15_9PROT</name>
<evidence type="ECO:0000259" key="6">
    <source>
        <dbReference type="PROSITE" id="PS50111"/>
    </source>
</evidence>
<dbReference type="CDD" id="cd06225">
    <property type="entry name" value="HAMP"/>
    <property type="match status" value="1"/>
</dbReference>